<dbReference type="Proteomes" id="UP000078292">
    <property type="component" value="Unassembled WGS sequence"/>
</dbReference>
<organism evidence="3 4">
    <name type="scientific">Enteractinococcus helveticum</name>
    <dbReference type="NCBI Taxonomy" id="1837282"/>
    <lineage>
        <taxon>Bacteria</taxon>
        <taxon>Bacillati</taxon>
        <taxon>Actinomycetota</taxon>
        <taxon>Actinomycetes</taxon>
        <taxon>Micrococcales</taxon>
        <taxon>Micrococcaceae</taxon>
    </lineage>
</organism>
<dbReference type="RefSeq" id="WP_043057189.1">
    <property type="nucleotide sequence ID" value="NZ_LXEY01000014.1"/>
</dbReference>
<feature type="transmembrane region" description="Helical" evidence="2">
    <location>
        <begin position="37"/>
        <end position="57"/>
    </location>
</feature>
<feature type="compositionally biased region" description="Polar residues" evidence="1">
    <location>
        <begin position="183"/>
        <end position="202"/>
    </location>
</feature>
<feature type="region of interest" description="Disordered" evidence="1">
    <location>
        <begin position="75"/>
        <end position="112"/>
    </location>
</feature>
<feature type="compositionally biased region" description="Low complexity" evidence="1">
    <location>
        <begin position="153"/>
        <end position="170"/>
    </location>
</feature>
<feature type="transmembrane region" description="Helical" evidence="2">
    <location>
        <begin position="126"/>
        <end position="144"/>
    </location>
</feature>
<dbReference type="STRING" id="1837282.A6F49_07660"/>
<feature type="region of interest" description="Disordered" evidence="1">
    <location>
        <begin position="151"/>
        <end position="251"/>
    </location>
</feature>
<keyword evidence="2" id="KW-0812">Transmembrane</keyword>
<proteinExistence type="predicted"/>
<evidence type="ECO:0000313" key="4">
    <source>
        <dbReference type="Proteomes" id="UP000078292"/>
    </source>
</evidence>
<feature type="transmembrane region" description="Helical" evidence="2">
    <location>
        <begin position="12"/>
        <end position="31"/>
    </location>
</feature>
<evidence type="ECO:0000313" key="3">
    <source>
        <dbReference type="EMBL" id="OAV62159.1"/>
    </source>
</evidence>
<accession>A0A1B7M1A1</accession>
<keyword evidence="2" id="KW-0472">Membrane</keyword>
<dbReference type="AlphaFoldDB" id="A0A1B7M1A1"/>
<keyword evidence="4" id="KW-1185">Reference proteome</keyword>
<sequence>MSETKGPEINWLGATGSALGSVTSAVLLSTLGASGTIIGAGLGTLIIGVGGSVYAYYLQRAKSNIEKTAEKAKRTRRFSKRPKDQLADNAPITAQKDATHAVGATRAQSTKPRLQDVLRDMPWKRVAWWVAGLFVVTMTIILVFELATGRPVSSYTGGTSPASSGTSLTGVTDPARDDPARTPEQQNQPGVQDQSEIPQPTQAPIEGEEDSVVPENEPTAAPEAPRELPEQQPDQAPQQGPVQEEPAEPVD</sequence>
<feature type="compositionally biased region" description="Low complexity" evidence="1">
    <location>
        <begin position="214"/>
        <end position="223"/>
    </location>
</feature>
<feature type="compositionally biased region" description="Polar residues" evidence="1">
    <location>
        <begin position="232"/>
        <end position="241"/>
    </location>
</feature>
<dbReference type="OrthoDB" id="3298267at2"/>
<name>A0A1B7M1A1_9MICC</name>
<comment type="caution">
    <text evidence="3">The sequence shown here is derived from an EMBL/GenBank/DDBJ whole genome shotgun (WGS) entry which is preliminary data.</text>
</comment>
<evidence type="ECO:0000256" key="1">
    <source>
        <dbReference type="SAM" id="MobiDB-lite"/>
    </source>
</evidence>
<dbReference type="EMBL" id="LXEY01000014">
    <property type="protein sequence ID" value="OAV62159.1"/>
    <property type="molecule type" value="Genomic_DNA"/>
</dbReference>
<evidence type="ECO:0000256" key="2">
    <source>
        <dbReference type="SAM" id="Phobius"/>
    </source>
</evidence>
<protein>
    <submittedName>
        <fullName evidence="3">Uncharacterized protein</fullName>
    </submittedName>
</protein>
<keyword evidence="2" id="KW-1133">Transmembrane helix</keyword>
<gene>
    <name evidence="3" type="ORF">A6F49_07660</name>
</gene>
<reference evidence="3 4" key="1">
    <citation type="submission" date="2016-04" db="EMBL/GenBank/DDBJ databases">
        <title>First whole genome shotgun sequence of the bacterium Enteractinococcus sp. strain UASWS1574.</title>
        <authorList>
            <person name="Crovadore J."/>
            <person name="Chablais R."/>
            <person name="Lefort F."/>
        </authorList>
    </citation>
    <scope>NUCLEOTIDE SEQUENCE [LARGE SCALE GENOMIC DNA]</scope>
    <source>
        <strain evidence="3 4">UASWS1574</strain>
    </source>
</reference>